<organism evidence="2 3">
    <name type="scientific">Adiantum capillus-veneris</name>
    <name type="common">Maidenhair fern</name>
    <dbReference type="NCBI Taxonomy" id="13818"/>
    <lineage>
        <taxon>Eukaryota</taxon>
        <taxon>Viridiplantae</taxon>
        <taxon>Streptophyta</taxon>
        <taxon>Embryophyta</taxon>
        <taxon>Tracheophyta</taxon>
        <taxon>Polypodiopsida</taxon>
        <taxon>Polypodiidae</taxon>
        <taxon>Polypodiales</taxon>
        <taxon>Pteridineae</taxon>
        <taxon>Pteridaceae</taxon>
        <taxon>Vittarioideae</taxon>
        <taxon>Adiantum</taxon>
    </lineage>
</organism>
<evidence type="ECO:0000313" key="3">
    <source>
        <dbReference type="Proteomes" id="UP000886520"/>
    </source>
</evidence>
<feature type="signal peptide" evidence="1">
    <location>
        <begin position="1"/>
        <end position="25"/>
    </location>
</feature>
<name>A0A9D4UVR0_ADICA</name>
<evidence type="ECO:0000313" key="2">
    <source>
        <dbReference type="EMBL" id="KAI5074806.1"/>
    </source>
</evidence>
<evidence type="ECO:0000256" key="1">
    <source>
        <dbReference type="SAM" id="SignalP"/>
    </source>
</evidence>
<keyword evidence="3" id="KW-1185">Reference proteome</keyword>
<evidence type="ECO:0008006" key="4">
    <source>
        <dbReference type="Google" id="ProtNLM"/>
    </source>
</evidence>
<gene>
    <name evidence="2" type="ORF">GOP47_0010767</name>
</gene>
<protein>
    <recommendedName>
        <fullName evidence="4">Secreted protein</fullName>
    </recommendedName>
</protein>
<proteinExistence type="predicted"/>
<feature type="chain" id="PRO_5039667579" description="Secreted protein" evidence="1">
    <location>
        <begin position="26"/>
        <end position="71"/>
    </location>
</feature>
<dbReference type="AlphaFoldDB" id="A0A9D4UVR0"/>
<sequence length="71" mass="8239">MRLWLVLFSCLNFLTEILVTRLVHSIDINYQGTFAASTILLCEHCDFSMFRSLLLPGSPGLHTYFCEQYTF</sequence>
<accession>A0A9D4UVR0</accession>
<dbReference type="EMBL" id="JABFUD020000010">
    <property type="protein sequence ID" value="KAI5074806.1"/>
    <property type="molecule type" value="Genomic_DNA"/>
</dbReference>
<comment type="caution">
    <text evidence="2">The sequence shown here is derived from an EMBL/GenBank/DDBJ whole genome shotgun (WGS) entry which is preliminary data.</text>
</comment>
<keyword evidence="1" id="KW-0732">Signal</keyword>
<dbReference type="Proteomes" id="UP000886520">
    <property type="component" value="Chromosome 10"/>
</dbReference>
<reference evidence="2" key="1">
    <citation type="submission" date="2021-01" db="EMBL/GenBank/DDBJ databases">
        <title>Adiantum capillus-veneris genome.</title>
        <authorList>
            <person name="Fang Y."/>
            <person name="Liao Q."/>
        </authorList>
    </citation>
    <scope>NUCLEOTIDE SEQUENCE</scope>
    <source>
        <strain evidence="2">H3</strain>
        <tissue evidence="2">Leaf</tissue>
    </source>
</reference>